<proteinExistence type="predicted"/>
<reference evidence="1" key="1">
    <citation type="submission" date="2021-05" db="EMBL/GenBank/DDBJ databases">
        <authorList>
            <person name="Alioto T."/>
            <person name="Alioto T."/>
            <person name="Gomez Garrido J."/>
        </authorList>
    </citation>
    <scope>NUCLEOTIDE SEQUENCE</scope>
</reference>
<dbReference type="EMBL" id="HBUF01016610">
    <property type="protein sequence ID" value="CAG6609917.1"/>
    <property type="molecule type" value="Transcribed_RNA"/>
</dbReference>
<dbReference type="EMBL" id="HBUF01016617">
    <property type="protein sequence ID" value="CAG6609961.1"/>
    <property type="molecule type" value="Transcribed_RNA"/>
</dbReference>
<dbReference type="EMBL" id="HBUF01016613">
    <property type="protein sequence ID" value="CAG6609936.1"/>
    <property type="molecule type" value="Transcribed_RNA"/>
</dbReference>
<dbReference type="AlphaFoldDB" id="A0A8D8LFT1"/>
<dbReference type="EMBL" id="HBUF01016612">
    <property type="protein sequence ID" value="CAG6609929.1"/>
    <property type="molecule type" value="Transcribed_RNA"/>
</dbReference>
<dbReference type="EMBL" id="HBUF01016609">
    <property type="protein sequence ID" value="CAG6609912.1"/>
    <property type="molecule type" value="Transcribed_RNA"/>
</dbReference>
<dbReference type="EMBL" id="HBUF01016615">
    <property type="protein sequence ID" value="CAG6609949.1"/>
    <property type="molecule type" value="Transcribed_RNA"/>
</dbReference>
<dbReference type="EMBL" id="HBUF01016616">
    <property type="protein sequence ID" value="CAG6609956.1"/>
    <property type="molecule type" value="Transcribed_RNA"/>
</dbReference>
<dbReference type="EMBL" id="HBUF01016614">
    <property type="protein sequence ID" value="CAG6609942.1"/>
    <property type="molecule type" value="Transcribed_RNA"/>
</dbReference>
<name>A0A8D8LFT1_9HEMI</name>
<accession>A0A8D8LFT1</accession>
<organism evidence="1">
    <name type="scientific">Cacopsylla melanoneura</name>
    <dbReference type="NCBI Taxonomy" id="428564"/>
    <lineage>
        <taxon>Eukaryota</taxon>
        <taxon>Metazoa</taxon>
        <taxon>Ecdysozoa</taxon>
        <taxon>Arthropoda</taxon>
        <taxon>Hexapoda</taxon>
        <taxon>Insecta</taxon>
        <taxon>Pterygota</taxon>
        <taxon>Neoptera</taxon>
        <taxon>Paraneoptera</taxon>
        <taxon>Hemiptera</taxon>
        <taxon>Sternorrhyncha</taxon>
        <taxon>Psylloidea</taxon>
        <taxon>Psyllidae</taxon>
        <taxon>Psyllinae</taxon>
        <taxon>Cacopsylla</taxon>
    </lineage>
</organism>
<sequence length="221" mass="24909">MVLVDRFSSDKEDGLIHHVRVGQADFDGMVIVVDGHDGNRFVHERNVAALVQGGLEREPTRLGFILETNVLPGNGELSFVVEESNVRVEGHAGVEVGHQGRNVLGGSEPGMRLFARVQESARGDRYVVNRVAVEREIEREGMGHCSTMSIRQNIVHLTIRIVQFNPQRLRSRFLPGHAALIVMVRIVCRRRNIMLVQHFVRNVGREVVQVVTRSVRRVRSD</sequence>
<dbReference type="EMBL" id="HBUF01016618">
    <property type="protein sequence ID" value="CAG6609966.1"/>
    <property type="molecule type" value="Transcribed_RNA"/>
</dbReference>
<protein>
    <submittedName>
        <fullName evidence="1">Uncharacterized protein</fullName>
    </submittedName>
</protein>
<evidence type="ECO:0000313" key="1">
    <source>
        <dbReference type="EMBL" id="CAG6609929.1"/>
    </source>
</evidence>
<dbReference type="EMBL" id="HBUF01016611">
    <property type="protein sequence ID" value="CAG6609923.1"/>
    <property type="molecule type" value="Transcribed_RNA"/>
</dbReference>